<protein>
    <submittedName>
        <fullName evidence="2">Uncharacterized protein</fullName>
    </submittedName>
</protein>
<gene>
    <name evidence="2" type="ORF">SNE40_019528</name>
</gene>
<keyword evidence="3" id="KW-1185">Reference proteome</keyword>
<keyword evidence="1" id="KW-0732">Signal</keyword>
<proteinExistence type="predicted"/>
<feature type="signal peptide" evidence="1">
    <location>
        <begin position="1"/>
        <end position="20"/>
    </location>
</feature>
<evidence type="ECO:0000256" key="1">
    <source>
        <dbReference type="SAM" id="SignalP"/>
    </source>
</evidence>
<reference evidence="2 3" key="1">
    <citation type="submission" date="2024-01" db="EMBL/GenBank/DDBJ databases">
        <title>The genome of the rayed Mediterranean limpet Patella caerulea (Linnaeus, 1758).</title>
        <authorList>
            <person name="Anh-Thu Weber A."/>
            <person name="Halstead-Nussloch G."/>
        </authorList>
    </citation>
    <scope>NUCLEOTIDE SEQUENCE [LARGE SCALE GENOMIC DNA]</scope>
    <source>
        <strain evidence="2">AATW-2023a</strain>
        <tissue evidence="2">Whole specimen</tissue>
    </source>
</reference>
<dbReference type="EMBL" id="JAZGQO010000014">
    <property type="protein sequence ID" value="KAK6171311.1"/>
    <property type="molecule type" value="Genomic_DNA"/>
</dbReference>
<evidence type="ECO:0000313" key="2">
    <source>
        <dbReference type="EMBL" id="KAK6171311.1"/>
    </source>
</evidence>
<feature type="chain" id="PRO_5042884566" evidence="1">
    <location>
        <begin position="21"/>
        <end position="101"/>
    </location>
</feature>
<dbReference type="Proteomes" id="UP001347796">
    <property type="component" value="Unassembled WGS sequence"/>
</dbReference>
<sequence length="101" mass="11154">MASWRYIVALLLFITATVFAIDCEYEGKTYTDGISTTIDEFGPCITYSCKNGNFAPSEILCADKDGNCKKPGDTFSLVIDNKTWDTCSCTISDDNKVNYSC</sequence>
<dbReference type="SUPFAM" id="SSF57603">
    <property type="entry name" value="FnI-like domain"/>
    <property type="match status" value="1"/>
</dbReference>
<accession>A0AAN8PFT9</accession>
<evidence type="ECO:0000313" key="3">
    <source>
        <dbReference type="Proteomes" id="UP001347796"/>
    </source>
</evidence>
<name>A0AAN8PFT9_PATCE</name>
<organism evidence="2 3">
    <name type="scientific">Patella caerulea</name>
    <name type="common">Rayed Mediterranean limpet</name>
    <dbReference type="NCBI Taxonomy" id="87958"/>
    <lineage>
        <taxon>Eukaryota</taxon>
        <taxon>Metazoa</taxon>
        <taxon>Spiralia</taxon>
        <taxon>Lophotrochozoa</taxon>
        <taxon>Mollusca</taxon>
        <taxon>Gastropoda</taxon>
        <taxon>Patellogastropoda</taxon>
        <taxon>Patelloidea</taxon>
        <taxon>Patellidae</taxon>
        <taxon>Patella</taxon>
    </lineage>
</organism>
<dbReference type="AlphaFoldDB" id="A0AAN8PFT9"/>
<comment type="caution">
    <text evidence="2">The sequence shown here is derived from an EMBL/GenBank/DDBJ whole genome shotgun (WGS) entry which is preliminary data.</text>
</comment>